<proteinExistence type="predicted"/>
<organism evidence="1 2">
    <name type="scientific">Sphingorhabdus lutea</name>
    <dbReference type="NCBI Taxonomy" id="1913578"/>
    <lineage>
        <taxon>Bacteria</taxon>
        <taxon>Pseudomonadati</taxon>
        <taxon>Pseudomonadota</taxon>
        <taxon>Alphaproteobacteria</taxon>
        <taxon>Sphingomonadales</taxon>
        <taxon>Sphingomonadaceae</taxon>
        <taxon>Sphingorhabdus</taxon>
    </lineage>
</organism>
<evidence type="ECO:0000313" key="1">
    <source>
        <dbReference type="EMBL" id="APG63818.1"/>
    </source>
</evidence>
<protein>
    <recommendedName>
        <fullName evidence="3">HPr-rel-A system PqqD family peptide chaperone</fullName>
    </recommendedName>
</protein>
<dbReference type="STRING" id="1913578.LPB140_11200"/>
<name>A0A1L3JF98_9SPHN</name>
<reference evidence="1 2" key="1">
    <citation type="submission" date="2016-11" db="EMBL/GenBank/DDBJ databases">
        <title>Sphingorhabdus sp. LPB0140, isolated from marine environment.</title>
        <authorList>
            <person name="Kim E."/>
            <person name="Yi H."/>
        </authorList>
    </citation>
    <scope>NUCLEOTIDE SEQUENCE [LARGE SCALE GENOMIC DNA]</scope>
    <source>
        <strain evidence="1 2">LPB0140</strain>
    </source>
</reference>
<gene>
    <name evidence="1" type="ORF">LPB140_11200</name>
</gene>
<dbReference type="AlphaFoldDB" id="A0A1L3JF98"/>
<evidence type="ECO:0008006" key="3">
    <source>
        <dbReference type="Google" id="ProtNLM"/>
    </source>
</evidence>
<dbReference type="EMBL" id="CP018154">
    <property type="protein sequence ID" value="APG63818.1"/>
    <property type="molecule type" value="Genomic_DNA"/>
</dbReference>
<dbReference type="InterPro" id="IPR027599">
    <property type="entry name" value="PqqD-rel_X"/>
</dbReference>
<dbReference type="Proteomes" id="UP000242561">
    <property type="component" value="Chromosome"/>
</dbReference>
<dbReference type="RefSeq" id="WP_072560937.1">
    <property type="nucleotide sequence ID" value="NZ_CP018154.1"/>
</dbReference>
<sequence>MNVPYAKGYKIAPMGEMSAIYHFASGQSHLVASPVPEILDILDGSPCDEKAIFDQLSAIFDVDNDDDLRILITQQMDELYALGLIERADNV</sequence>
<dbReference type="NCBIfam" id="TIGR04353">
    <property type="entry name" value="PqqD_rel_X"/>
    <property type="match status" value="1"/>
</dbReference>
<dbReference type="KEGG" id="sphl:LPB140_11200"/>
<accession>A0A1L3JF98</accession>
<evidence type="ECO:0000313" key="2">
    <source>
        <dbReference type="Proteomes" id="UP000242561"/>
    </source>
</evidence>
<keyword evidence="2" id="KW-1185">Reference proteome</keyword>